<evidence type="ECO:0000259" key="1">
    <source>
        <dbReference type="Pfam" id="PF06983"/>
    </source>
</evidence>
<dbReference type="SUPFAM" id="SSF54593">
    <property type="entry name" value="Glyoxalase/Bleomycin resistance protein/Dihydroxybiphenyl dioxygenase"/>
    <property type="match status" value="1"/>
</dbReference>
<dbReference type="EMBL" id="SMAJ01000005">
    <property type="protein sequence ID" value="TCT08604.1"/>
    <property type="molecule type" value="Genomic_DNA"/>
</dbReference>
<proteinExistence type="predicted"/>
<reference evidence="2 3" key="1">
    <citation type="submission" date="2019-03" db="EMBL/GenBank/DDBJ databases">
        <title>Genomic Encyclopedia of Type Strains, Phase IV (KMG-IV): sequencing the most valuable type-strain genomes for metagenomic binning, comparative biology and taxonomic classification.</title>
        <authorList>
            <person name="Goeker M."/>
        </authorList>
    </citation>
    <scope>NUCLEOTIDE SEQUENCE [LARGE SCALE GENOMIC DNA]</scope>
    <source>
        <strain evidence="2 3">DSM 24591</strain>
    </source>
</reference>
<dbReference type="Proteomes" id="UP000295525">
    <property type="component" value="Unassembled WGS sequence"/>
</dbReference>
<organism evidence="2 3">
    <name type="scientific">Paralcaligenes ureilyticus</name>
    <dbReference type="NCBI Taxonomy" id="627131"/>
    <lineage>
        <taxon>Bacteria</taxon>
        <taxon>Pseudomonadati</taxon>
        <taxon>Pseudomonadota</taxon>
        <taxon>Betaproteobacteria</taxon>
        <taxon>Burkholderiales</taxon>
        <taxon>Alcaligenaceae</taxon>
        <taxon>Paralcaligenes</taxon>
    </lineage>
</organism>
<dbReference type="PANTHER" id="PTHR33990:SF1">
    <property type="entry name" value="PROTEIN YJDN"/>
    <property type="match status" value="1"/>
</dbReference>
<dbReference type="OrthoDB" id="9795306at2"/>
<sequence>MQVTPYLFFDGRCEEAANFYRSTLGAEVVMLMRMKDGPEPSEECKAQMPAGSENKIMHMTMRIGESTVHASDGRCQGKPDFKGFSLSLNASSDAEAERLFAALSKGGQVQMPMDKTFYASRFGMVADQFGVSWMVIVPLEKPIVPAA</sequence>
<dbReference type="InterPro" id="IPR028973">
    <property type="entry name" value="PhnB-like"/>
</dbReference>
<dbReference type="InterPro" id="IPR029068">
    <property type="entry name" value="Glyas_Bleomycin-R_OHBP_Dase"/>
</dbReference>
<comment type="caution">
    <text evidence="2">The sequence shown here is derived from an EMBL/GenBank/DDBJ whole genome shotgun (WGS) entry which is preliminary data.</text>
</comment>
<dbReference type="AlphaFoldDB" id="A0A4R3M5E9"/>
<dbReference type="RefSeq" id="WP_132581735.1">
    <property type="nucleotide sequence ID" value="NZ_SMAJ01000005.1"/>
</dbReference>
<dbReference type="Gene3D" id="3.10.180.10">
    <property type="entry name" value="2,3-Dihydroxybiphenyl 1,2-Dioxygenase, domain 1"/>
    <property type="match status" value="1"/>
</dbReference>
<dbReference type="CDD" id="cd06588">
    <property type="entry name" value="PhnB_like"/>
    <property type="match status" value="1"/>
</dbReference>
<name>A0A4R3M5E9_9BURK</name>
<gene>
    <name evidence="2" type="ORF">EDC26_105156</name>
</gene>
<accession>A0A4R3M5E9</accession>
<feature type="domain" description="PhnB-like" evidence="1">
    <location>
        <begin position="2"/>
        <end position="136"/>
    </location>
</feature>
<keyword evidence="3" id="KW-1185">Reference proteome</keyword>
<protein>
    <submittedName>
        <fullName evidence="2">PhnB protein</fullName>
    </submittedName>
</protein>
<dbReference type="PANTHER" id="PTHR33990">
    <property type="entry name" value="PROTEIN YJDN-RELATED"/>
    <property type="match status" value="1"/>
</dbReference>
<dbReference type="Pfam" id="PF06983">
    <property type="entry name" value="3-dmu-9_3-mt"/>
    <property type="match status" value="1"/>
</dbReference>
<evidence type="ECO:0000313" key="2">
    <source>
        <dbReference type="EMBL" id="TCT08604.1"/>
    </source>
</evidence>
<evidence type="ECO:0000313" key="3">
    <source>
        <dbReference type="Proteomes" id="UP000295525"/>
    </source>
</evidence>